<dbReference type="InterPro" id="IPR036388">
    <property type="entry name" value="WH-like_DNA-bd_sf"/>
</dbReference>
<protein>
    <submittedName>
        <fullName evidence="1">XRE family transcriptional regulator</fullName>
    </submittedName>
</protein>
<organism evidence="1 2">
    <name type="scientific">Mucilaginibacter psychrotolerans</name>
    <dbReference type="NCBI Taxonomy" id="1524096"/>
    <lineage>
        <taxon>Bacteria</taxon>
        <taxon>Pseudomonadati</taxon>
        <taxon>Bacteroidota</taxon>
        <taxon>Sphingobacteriia</taxon>
        <taxon>Sphingobacteriales</taxon>
        <taxon>Sphingobacteriaceae</taxon>
        <taxon>Mucilaginibacter</taxon>
    </lineage>
</organism>
<proteinExistence type="predicted"/>
<dbReference type="EMBL" id="SOZE01000050">
    <property type="protein sequence ID" value="TFF33279.1"/>
    <property type="molecule type" value="Genomic_DNA"/>
</dbReference>
<dbReference type="Gene3D" id="1.10.10.10">
    <property type="entry name" value="Winged helix-like DNA-binding domain superfamily/Winged helix DNA-binding domain"/>
    <property type="match status" value="1"/>
</dbReference>
<keyword evidence="2" id="KW-1185">Reference proteome</keyword>
<sequence>MEKHYGQIVEYIVRKNGYSITDLAVELNVNRRTIYNYFQNKTVKYDVIYKIGLIVRHDFSKDFPELFTSDQFEINQRSRPVVDSLSSVSSDSNYWQDKYIQLLEAYNTALTERIAKNNQPQLAAVNS</sequence>
<dbReference type="OrthoDB" id="981159at2"/>
<reference evidence="1 2" key="1">
    <citation type="journal article" date="2017" name="Int. J. Syst. Evol. Microbiol.">
        <title>Mucilaginibacterpsychrotolerans sp. nov., isolated from peatlands.</title>
        <authorList>
            <person name="Deng Y."/>
            <person name="Shen L."/>
            <person name="Xu B."/>
            <person name="Liu Y."/>
            <person name="Gu Z."/>
            <person name="Liu H."/>
            <person name="Zhou Y."/>
        </authorList>
    </citation>
    <scope>NUCLEOTIDE SEQUENCE [LARGE SCALE GENOMIC DNA]</scope>
    <source>
        <strain evidence="1 2">NH7-4</strain>
    </source>
</reference>
<name>A0A4Y8S2K4_9SPHI</name>
<dbReference type="RefSeq" id="WP_133236664.1">
    <property type="nucleotide sequence ID" value="NZ_SOZE01000050.1"/>
</dbReference>
<gene>
    <name evidence="1" type="ORF">E2R66_26740</name>
</gene>
<dbReference type="Proteomes" id="UP000297540">
    <property type="component" value="Unassembled WGS sequence"/>
</dbReference>
<comment type="caution">
    <text evidence="1">The sequence shown here is derived from an EMBL/GenBank/DDBJ whole genome shotgun (WGS) entry which is preliminary data.</text>
</comment>
<accession>A0A4Y8S2K4</accession>
<evidence type="ECO:0000313" key="2">
    <source>
        <dbReference type="Proteomes" id="UP000297540"/>
    </source>
</evidence>
<evidence type="ECO:0000313" key="1">
    <source>
        <dbReference type="EMBL" id="TFF33279.1"/>
    </source>
</evidence>
<dbReference type="AlphaFoldDB" id="A0A4Y8S2K4"/>